<dbReference type="SUPFAM" id="SSF55486">
    <property type="entry name" value="Metalloproteases ('zincins'), catalytic domain"/>
    <property type="match status" value="1"/>
</dbReference>
<dbReference type="GO" id="GO:0016020">
    <property type="term" value="C:membrane"/>
    <property type="evidence" value="ECO:0007669"/>
    <property type="project" value="TreeGrafter"/>
</dbReference>
<dbReference type="PANTHER" id="PTHR11533:SF174">
    <property type="entry name" value="PUROMYCIN-SENSITIVE AMINOPEPTIDASE-RELATED"/>
    <property type="match status" value="1"/>
</dbReference>
<dbReference type="Pfam" id="PF01433">
    <property type="entry name" value="Peptidase_M1"/>
    <property type="match status" value="1"/>
</dbReference>
<keyword evidence="2" id="KW-0732">Signal</keyword>
<protein>
    <submittedName>
        <fullName evidence="4">M1 family metallopeptidase</fullName>
    </submittedName>
</protein>
<dbReference type="CDD" id="cd09604">
    <property type="entry name" value="M1_APN_like"/>
    <property type="match status" value="1"/>
</dbReference>
<dbReference type="GO" id="GO:0005615">
    <property type="term" value="C:extracellular space"/>
    <property type="evidence" value="ECO:0007669"/>
    <property type="project" value="TreeGrafter"/>
</dbReference>
<name>A0A927GL54_9BACT</name>
<evidence type="ECO:0000256" key="2">
    <source>
        <dbReference type="SAM" id="SignalP"/>
    </source>
</evidence>
<sequence length="786" mass="89057">MRRFLFAGLLLALGTSQFAAAQTTNSGTDKFAQLETLLPTANTYRTASGAPGKDYWQQRADYDIKVTLDDDKQAISGRETITYTNLSPDVLPYLWMQLDQNILDKNSMTTATQVGQLQEKVSFQTLEGLLSDFDGGFKIESVTGKDGQPLKTVINHTMMRVDLPTPLRPGQAVSFDVKWRYNINDQLKINERSGYEYFPEDKNYLYEIAQFYPRMAVYSDNQGWQHKQFLGTGEFTLPFGDYRVSITVPADHVVGATGTLLNAAQVLTPTQQKRFAEAKTARKPVLIVSQEEAVRNEGSRATGTKTWSFAAKNVRDFAWCSSRKFIWDAMGISQSGKPVMCMSYYPKEGNPLWGKYSTQVVAHTIKTYSKFTIPYQYPVAISVHGPVGGMEYPMICFNGGRPEKDGTYSAERKYAMISVIIHEVGHNFFPMIINSDERQWTWMDEGLNSFCQFLTEQEWERNYPSRRGEPRGIVPYMLMDKSLQNPIMTNSESILQLGSNAYGKPATALNILRETVMGRELFDYAFKTYATRWAYRHPTPADFFRTMEDASAVDLDWFWRGWFYSTDHCDLALESVKFYSVSTSNPVVENQRRQQQQAGTPPSISAQRNATDIKQTLVEANPELKDFYNTYNPLAVTEADQQRYTAYLGTLKPEQRQRLGDPQHFYELSLRNVGGLVMPVILQLTYADNSQELRTLPAEIWRRNNEQVTKIIVTKQPVISFVLDPFQQTADTDQSNNAFPRQPTASRFELFQQQAAGNNAPQAPNPMQQAPAPGRSPQPPANGGPK</sequence>
<dbReference type="GO" id="GO:0042277">
    <property type="term" value="F:peptide binding"/>
    <property type="evidence" value="ECO:0007669"/>
    <property type="project" value="TreeGrafter"/>
</dbReference>
<keyword evidence="5" id="KW-1185">Reference proteome</keyword>
<feature type="compositionally biased region" description="Low complexity" evidence="1">
    <location>
        <begin position="752"/>
        <end position="773"/>
    </location>
</feature>
<feature type="domain" description="Peptidase M1 membrane alanine aminopeptidase" evidence="3">
    <location>
        <begin position="360"/>
        <end position="562"/>
    </location>
</feature>
<evidence type="ECO:0000313" key="5">
    <source>
        <dbReference type="Proteomes" id="UP000612233"/>
    </source>
</evidence>
<dbReference type="InterPro" id="IPR050344">
    <property type="entry name" value="Peptidase_M1_aminopeptidases"/>
</dbReference>
<gene>
    <name evidence="4" type="ORF">IC235_18205</name>
</gene>
<dbReference type="AlphaFoldDB" id="A0A927GL54"/>
<feature type="signal peptide" evidence="2">
    <location>
        <begin position="1"/>
        <end position="21"/>
    </location>
</feature>
<proteinExistence type="predicted"/>
<dbReference type="InterPro" id="IPR014782">
    <property type="entry name" value="Peptidase_M1_dom"/>
</dbReference>
<feature type="region of interest" description="Disordered" evidence="1">
    <location>
        <begin position="752"/>
        <end position="786"/>
    </location>
</feature>
<comment type="caution">
    <text evidence="4">The sequence shown here is derived from an EMBL/GenBank/DDBJ whole genome shotgun (WGS) entry which is preliminary data.</text>
</comment>
<dbReference type="GO" id="GO:0043171">
    <property type="term" value="P:peptide catabolic process"/>
    <property type="evidence" value="ECO:0007669"/>
    <property type="project" value="TreeGrafter"/>
</dbReference>
<evidence type="ECO:0000256" key="1">
    <source>
        <dbReference type="SAM" id="MobiDB-lite"/>
    </source>
</evidence>
<dbReference type="GO" id="GO:0005737">
    <property type="term" value="C:cytoplasm"/>
    <property type="evidence" value="ECO:0007669"/>
    <property type="project" value="TreeGrafter"/>
</dbReference>
<dbReference type="Proteomes" id="UP000612233">
    <property type="component" value="Unassembled WGS sequence"/>
</dbReference>
<feature type="compositionally biased region" description="Pro residues" evidence="1">
    <location>
        <begin position="774"/>
        <end position="786"/>
    </location>
</feature>
<evidence type="ECO:0000313" key="4">
    <source>
        <dbReference type="EMBL" id="MBD2769826.1"/>
    </source>
</evidence>
<organism evidence="4 5">
    <name type="scientific">Hymenobacter montanus</name>
    <dbReference type="NCBI Taxonomy" id="2771359"/>
    <lineage>
        <taxon>Bacteria</taxon>
        <taxon>Pseudomonadati</taxon>
        <taxon>Bacteroidota</taxon>
        <taxon>Cytophagia</taxon>
        <taxon>Cytophagales</taxon>
        <taxon>Hymenobacteraceae</taxon>
        <taxon>Hymenobacter</taxon>
    </lineage>
</organism>
<dbReference type="EMBL" id="JACXAD010000024">
    <property type="protein sequence ID" value="MBD2769826.1"/>
    <property type="molecule type" value="Genomic_DNA"/>
</dbReference>
<dbReference type="RefSeq" id="WP_191006638.1">
    <property type="nucleotide sequence ID" value="NZ_JACXAD010000024.1"/>
</dbReference>
<dbReference type="PANTHER" id="PTHR11533">
    <property type="entry name" value="PROTEASE M1 ZINC METALLOPROTEASE"/>
    <property type="match status" value="1"/>
</dbReference>
<feature type="region of interest" description="Disordered" evidence="1">
    <location>
        <begin position="589"/>
        <end position="609"/>
    </location>
</feature>
<accession>A0A927GL54</accession>
<reference evidence="4" key="1">
    <citation type="submission" date="2020-09" db="EMBL/GenBank/DDBJ databases">
        <authorList>
            <person name="Kim M.K."/>
        </authorList>
    </citation>
    <scope>NUCLEOTIDE SEQUENCE</scope>
    <source>
        <strain evidence="4">BT664</strain>
    </source>
</reference>
<dbReference type="InterPro" id="IPR027268">
    <property type="entry name" value="Peptidase_M4/M1_CTD_sf"/>
</dbReference>
<dbReference type="GO" id="GO:0070006">
    <property type="term" value="F:metalloaminopeptidase activity"/>
    <property type="evidence" value="ECO:0007669"/>
    <property type="project" value="TreeGrafter"/>
</dbReference>
<evidence type="ECO:0000259" key="3">
    <source>
        <dbReference type="Pfam" id="PF01433"/>
    </source>
</evidence>
<feature type="chain" id="PRO_5037250352" evidence="2">
    <location>
        <begin position="22"/>
        <end position="786"/>
    </location>
</feature>
<dbReference type="Gene3D" id="1.10.390.10">
    <property type="entry name" value="Neutral Protease Domain 2"/>
    <property type="match status" value="1"/>
</dbReference>
<dbReference type="GO" id="GO:0008270">
    <property type="term" value="F:zinc ion binding"/>
    <property type="evidence" value="ECO:0007669"/>
    <property type="project" value="InterPro"/>
</dbReference>